<comment type="caution">
    <text evidence="3">The sequence shown here is derived from an EMBL/GenBank/DDBJ whole genome shotgun (WGS) entry which is preliminary data.</text>
</comment>
<dbReference type="PANTHER" id="PTHR30634:SF16">
    <property type="entry name" value="OUTER-MEMBRANE LIPOPROTEIN LOLB"/>
    <property type="match status" value="1"/>
</dbReference>
<feature type="compositionally biased region" description="Low complexity" evidence="1">
    <location>
        <begin position="36"/>
        <end position="48"/>
    </location>
</feature>
<dbReference type="SMART" id="SM00327">
    <property type="entry name" value="VWA"/>
    <property type="match status" value="1"/>
</dbReference>
<evidence type="ECO:0000313" key="4">
    <source>
        <dbReference type="Proteomes" id="UP001501470"/>
    </source>
</evidence>
<dbReference type="PANTHER" id="PTHR30634">
    <property type="entry name" value="OUTER MEMBRANE LOLAB LIPOPROTEIN INSERTION APPARATUS"/>
    <property type="match status" value="1"/>
</dbReference>
<sequence length="435" mass="47570">MSPPDHDSPGPDSAAQVSAERDSAAQVSADQDRAVSDSVAQDSAAQISAERDSVDQKRAAMELERWRLVLGEAGQSVLDGGQLSEDGLGRDAALDWLYGRDDDLERRGIRRPQTRHGGDGESVVTTVDWLDDITTLFPKETIERLQRDAVERYEIHDVVTDPAVLARVEPNPTLLRAVLRTKHLMNPDVLVLARRIVDKVVRQLVEKLATEVRHAFSGARSRSASRFKVARNFDVKRTLRANLGRYRPQERKVYVESAYFISRTRRHLDRWQVILLVDQSGSMTGSVIHSAVTAACLWGLPGVKTHLVAFDTAVVDLTADVDDPVELLMKVQLGGGTDIARAVDYGAGLIEQPRRAILVVISDLYEGPTGGERLVRLVRDVTAQGTKVLCLAALDEDADPAFDRDMGARLADAGASVGAMTPGELAAYVAEQVAR</sequence>
<dbReference type="Pfam" id="PF05762">
    <property type="entry name" value="VWA_CoxE"/>
    <property type="match status" value="1"/>
</dbReference>
<evidence type="ECO:0000256" key="1">
    <source>
        <dbReference type="SAM" id="MobiDB-lite"/>
    </source>
</evidence>
<organism evidence="3 4">
    <name type="scientific">Dactylosporangium maewongense</name>
    <dbReference type="NCBI Taxonomy" id="634393"/>
    <lineage>
        <taxon>Bacteria</taxon>
        <taxon>Bacillati</taxon>
        <taxon>Actinomycetota</taxon>
        <taxon>Actinomycetes</taxon>
        <taxon>Micromonosporales</taxon>
        <taxon>Micromonosporaceae</taxon>
        <taxon>Dactylosporangium</taxon>
    </lineage>
</organism>
<gene>
    <name evidence="3" type="ORF">GCM10009827_030630</name>
</gene>
<dbReference type="InterPro" id="IPR008912">
    <property type="entry name" value="Uncharacterised_CoxE"/>
</dbReference>
<dbReference type="EMBL" id="BAAAQD010000005">
    <property type="protein sequence ID" value="GAA1513866.1"/>
    <property type="molecule type" value="Genomic_DNA"/>
</dbReference>
<dbReference type="InterPro" id="IPR036465">
    <property type="entry name" value="vWFA_dom_sf"/>
</dbReference>
<dbReference type="InterPro" id="IPR002035">
    <property type="entry name" value="VWF_A"/>
</dbReference>
<name>A0ABN2A9S9_9ACTN</name>
<accession>A0ABN2A9S9</accession>
<feature type="region of interest" description="Disordered" evidence="1">
    <location>
        <begin position="1"/>
        <end position="55"/>
    </location>
</feature>
<reference evidence="3 4" key="1">
    <citation type="journal article" date="2019" name="Int. J. Syst. Evol. Microbiol.">
        <title>The Global Catalogue of Microorganisms (GCM) 10K type strain sequencing project: providing services to taxonomists for standard genome sequencing and annotation.</title>
        <authorList>
            <consortium name="The Broad Institute Genomics Platform"/>
            <consortium name="The Broad Institute Genome Sequencing Center for Infectious Disease"/>
            <person name="Wu L."/>
            <person name="Ma J."/>
        </authorList>
    </citation>
    <scope>NUCLEOTIDE SEQUENCE [LARGE SCALE GENOMIC DNA]</scope>
    <source>
        <strain evidence="3 4">JCM 15933</strain>
    </source>
</reference>
<evidence type="ECO:0000313" key="3">
    <source>
        <dbReference type="EMBL" id="GAA1513866.1"/>
    </source>
</evidence>
<dbReference type="SUPFAM" id="SSF53300">
    <property type="entry name" value="vWA-like"/>
    <property type="match status" value="1"/>
</dbReference>
<dbReference type="Proteomes" id="UP001501470">
    <property type="component" value="Unassembled WGS sequence"/>
</dbReference>
<keyword evidence="4" id="KW-1185">Reference proteome</keyword>
<proteinExistence type="predicted"/>
<evidence type="ECO:0000259" key="2">
    <source>
        <dbReference type="SMART" id="SM00327"/>
    </source>
</evidence>
<dbReference type="InterPro" id="IPR050458">
    <property type="entry name" value="LolB"/>
</dbReference>
<dbReference type="Gene3D" id="3.40.50.410">
    <property type="entry name" value="von Willebrand factor, type A domain"/>
    <property type="match status" value="1"/>
</dbReference>
<feature type="domain" description="VWFA" evidence="2">
    <location>
        <begin position="270"/>
        <end position="430"/>
    </location>
</feature>
<protein>
    <submittedName>
        <fullName evidence="3">VWA domain-containing protein</fullName>
    </submittedName>
</protein>